<dbReference type="PROSITE" id="PS50109">
    <property type="entry name" value="HIS_KIN"/>
    <property type="match status" value="1"/>
</dbReference>
<feature type="transmembrane region" description="Helical" evidence="9">
    <location>
        <begin position="285"/>
        <end position="305"/>
    </location>
</feature>
<feature type="transmembrane region" description="Helical" evidence="9">
    <location>
        <begin position="12"/>
        <end position="36"/>
    </location>
</feature>
<keyword evidence="5 14" id="KW-0808">Transferase</keyword>
<dbReference type="EC" id="2.7.13.3" evidence="3"/>
<keyword evidence="4" id="KW-0597">Phosphoprotein</keyword>
<dbReference type="PANTHER" id="PTHR43047:SF72">
    <property type="entry name" value="OSMOSENSING HISTIDINE PROTEIN KINASE SLN1"/>
    <property type="match status" value="1"/>
</dbReference>
<dbReference type="SMART" id="SM00304">
    <property type="entry name" value="HAMP"/>
    <property type="match status" value="1"/>
</dbReference>
<dbReference type="NCBIfam" id="TIGR00229">
    <property type="entry name" value="sensory_box"/>
    <property type="match status" value="1"/>
</dbReference>
<dbReference type="FunFam" id="3.30.565.10:FF:000010">
    <property type="entry name" value="Sensor histidine kinase RcsC"/>
    <property type="match status" value="1"/>
</dbReference>
<evidence type="ECO:0000259" key="12">
    <source>
        <dbReference type="PROSITE" id="PS50113"/>
    </source>
</evidence>
<dbReference type="InterPro" id="IPR003594">
    <property type="entry name" value="HATPase_dom"/>
</dbReference>
<dbReference type="SUPFAM" id="SSF158472">
    <property type="entry name" value="HAMP domain-like"/>
    <property type="match status" value="1"/>
</dbReference>
<evidence type="ECO:0000256" key="8">
    <source>
        <dbReference type="SAM" id="MobiDB-lite"/>
    </source>
</evidence>
<dbReference type="AlphaFoldDB" id="K0NE99"/>
<proteinExistence type="predicted"/>
<evidence type="ECO:0000256" key="3">
    <source>
        <dbReference type="ARBA" id="ARBA00012438"/>
    </source>
</evidence>
<feature type="domain" description="PAS" evidence="11">
    <location>
        <begin position="370"/>
        <end position="438"/>
    </location>
</feature>
<evidence type="ECO:0000313" key="14">
    <source>
        <dbReference type="EMBL" id="CCK79175.1"/>
    </source>
</evidence>
<dbReference type="Pfam" id="PF00672">
    <property type="entry name" value="HAMP"/>
    <property type="match status" value="1"/>
</dbReference>
<evidence type="ECO:0000256" key="6">
    <source>
        <dbReference type="ARBA" id="ARBA00022777"/>
    </source>
</evidence>
<accession>K0NE99</accession>
<comment type="subcellular location">
    <subcellularLocation>
        <location evidence="2">Membrane</location>
    </subcellularLocation>
</comment>
<name>K0NE99_DESTT</name>
<keyword evidence="6 14" id="KW-0418">Kinase</keyword>
<dbReference type="Gene3D" id="3.30.565.10">
    <property type="entry name" value="Histidine kinase-like ATPase, C-terminal domain"/>
    <property type="match status" value="1"/>
</dbReference>
<dbReference type="CDD" id="cd06225">
    <property type="entry name" value="HAMP"/>
    <property type="match status" value="1"/>
</dbReference>
<protein>
    <recommendedName>
        <fullName evidence="3">histidine kinase</fullName>
        <ecNumber evidence="3">2.7.13.3</ecNumber>
    </recommendedName>
</protein>
<keyword evidence="9" id="KW-0812">Transmembrane</keyword>
<dbReference type="InterPro" id="IPR000700">
    <property type="entry name" value="PAS-assoc_C"/>
</dbReference>
<dbReference type="InterPro" id="IPR005467">
    <property type="entry name" value="His_kinase_dom"/>
</dbReference>
<evidence type="ECO:0000256" key="1">
    <source>
        <dbReference type="ARBA" id="ARBA00000085"/>
    </source>
</evidence>
<dbReference type="Pfam" id="PF02518">
    <property type="entry name" value="HATPase_c"/>
    <property type="match status" value="1"/>
</dbReference>
<dbReference type="CDD" id="cd00130">
    <property type="entry name" value="PAS"/>
    <property type="match status" value="1"/>
</dbReference>
<feature type="domain" description="HAMP" evidence="13">
    <location>
        <begin position="306"/>
        <end position="358"/>
    </location>
</feature>
<dbReference type="InterPro" id="IPR035965">
    <property type="entry name" value="PAS-like_dom_sf"/>
</dbReference>
<dbReference type="Gene3D" id="6.10.340.10">
    <property type="match status" value="1"/>
</dbReference>
<evidence type="ECO:0000259" key="11">
    <source>
        <dbReference type="PROSITE" id="PS50112"/>
    </source>
</evidence>
<keyword evidence="9" id="KW-1133">Transmembrane helix</keyword>
<dbReference type="STRING" id="651182.TOL2_C10100"/>
<feature type="coiled-coil region" evidence="7">
    <location>
        <begin position="44"/>
        <end position="71"/>
    </location>
</feature>
<dbReference type="InterPro" id="IPR003661">
    <property type="entry name" value="HisK_dim/P_dom"/>
</dbReference>
<dbReference type="SMART" id="SM00388">
    <property type="entry name" value="HisKA"/>
    <property type="match status" value="1"/>
</dbReference>
<dbReference type="PRINTS" id="PR00344">
    <property type="entry name" value="BCTRLSENSOR"/>
</dbReference>
<evidence type="ECO:0000313" key="15">
    <source>
        <dbReference type="Proteomes" id="UP000007347"/>
    </source>
</evidence>
<evidence type="ECO:0000259" key="10">
    <source>
        <dbReference type="PROSITE" id="PS50109"/>
    </source>
</evidence>
<dbReference type="Proteomes" id="UP000007347">
    <property type="component" value="Chromosome"/>
</dbReference>
<evidence type="ECO:0000256" key="7">
    <source>
        <dbReference type="SAM" id="Coils"/>
    </source>
</evidence>
<dbReference type="Gene3D" id="3.30.450.20">
    <property type="entry name" value="PAS domain"/>
    <property type="match status" value="1"/>
</dbReference>
<feature type="domain" description="PAC" evidence="12">
    <location>
        <begin position="444"/>
        <end position="496"/>
    </location>
</feature>
<evidence type="ECO:0000256" key="4">
    <source>
        <dbReference type="ARBA" id="ARBA00022553"/>
    </source>
</evidence>
<dbReference type="InterPro" id="IPR000014">
    <property type="entry name" value="PAS"/>
</dbReference>
<dbReference type="GO" id="GO:0005886">
    <property type="term" value="C:plasma membrane"/>
    <property type="evidence" value="ECO:0007669"/>
    <property type="project" value="TreeGrafter"/>
</dbReference>
<dbReference type="CDD" id="cd16922">
    <property type="entry name" value="HATPase_EvgS-ArcB-TorS-like"/>
    <property type="match status" value="1"/>
</dbReference>
<feature type="domain" description="Histidine kinase" evidence="10">
    <location>
        <begin position="513"/>
        <end position="741"/>
    </location>
</feature>
<dbReference type="InterPro" id="IPR036097">
    <property type="entry name" value="HisK_dim/P_sf"/>
</dbReference>
<dbReference type="SUPFAM" id="SSF55785">
    <property type="entry name" value="PYP-like sensor domain (PAS domain)"/>
    <property type="match status" value="1"/>
</dbReference>
<dbReference type="PROSITE" id="PS50113">
    <property type="entry name" value="PAC"/>
    <property type="match status" value="1"/>
</dbReference>
<feature type="coiled-coil region" evidence="7">
    <location>
        <begin position="353"/>
        <end position="380"/>
    </location>
</feature>
<organism evidence="14 15">
    <name type="scientific">Desulfobacula toluolica (strain DSM 7467 / Tol2)</name>
    <dbReference type="NCBI Taxonomy" id="651182"/>
    <lineage>
        <taxon>Bacteria</taxon>
        <taxon>Pseudomonadati</taxon>
        <taxon>Thermodesulfobacteriota</taxon>
        <taxon>Desulfobacteria</taxon>
        <taxon>Desulfobacterales</taxon>
        <taxon>Desulfobacteraceae</taxon>
        <taxon>Desulfobacula</taxon>
    </lineage>
</organism>
<dbReference type="PATRIC" id="fig|651182.5.peg.1218"/>
<evidence type="ECO:0000256" key="5">
    <source>
        <dbReference type="ARBA" id="ARBA00022679"/>
    </source>
</evidence>
<keyword evidence="15" id="KW-1185">Reference proteome</keyword>
<dbReference type="InterPro" id="IPR004358">
    <property type="entry name" value="Sig_transdc_His_kin-like_C"/>
</dbReference>
<dbReference type="SMART" id="SM00086">
    <property type="entry name" value="PAC"/>
    <property type="match status" value="1"/>
</dbReference>
<dbReference type="GO" id="GO:0009927">
    <property type="term" value="F:histidine phosphotransfer kinase activity"/>
    <property type="evidence" value="ECO:0007669"/>
    <property type="project" value="TreeGrafter"/>
</dbReference>
<dbReference type="KEGG" id="dto:TOL2_C10100"/>
<reference evidence="14 15" key="1">
    <citation type="journal article" date="2013" name="Environ. Microbiol.">
        <title>Complete genome, catabolic sub-proteomes and key-metabolites of Desulfobacula toluolica Tol2, a marine, aromatic compound-degrading, sulfate-reducing bacterium.</title>
        <authorList>
            <person name="Wohlbrand L."/>
            <person name="Jacob J.H."/>
            <person name="Kube M."/>
            <person name="Mussmann M."/>
            <person name="Jarling R."/>
            <person name="Beck A."/>
            <person name="Amann R."/>
            <person name="Wilkes H."/>
            <person name="Reinhardt R."/>
            <person name="Rabus R."/>
        </authorList>
    </citation>
    <scope>NUCLEOTIDE SEQUENCE [LARGE SCALE GENOMIC DNA]</scope>
    <source>
        <strain evidence="15">DSM 7467 / Tol2</strain>
    </source>
</reference>
<dbReference type="SMART" id="SM00091">
    <property type="entry name" value="PAS"/>
    <property type="match status" value="1"/>
</dbReference>
<dbReference type="PANTHER" id="PTHR43047">
    <property type="entry name" value="TWO-COMPONENT HISTIDINE PROTEIN KINASE"/>
    <property type="match status" value="1"/>
</dbReference>
<dbReference type="PROSITE" id="PS50885">
    <property type="entry name" value="HAMP"/>
    <property type="match status" value="1"/>
</dbReference>
<gene>
    <name evidence="14" type="ordered locus">TOL2_C10100</name>
</gene>
<keyword evidence="7" id="KW-0175">Coiled coil</keyword>
<dbReference type="EMBL" id="FO203503">
    <property type="protein sequence ID" value="CCK79175.1"/>
    <property type="molecule type" value="Genomic_DNA"/>
</dbReference>
<dbReference type="Pfam" id="PF00512">
    <property type="entry name" value="HisKA"/>
    <property type="match status" value="1"/>
</dbReference>
<feature type="region of interest" description="Disordered" evidence="8">
    <location>
        <begin position="745"/>
        <end position="766"/>
    </location>
</feature>
<dbReference type="InterPro" id="IPR003660">
    <property type="entry name" value="HAMP_dom"/>
</dbReference>
<comment type="catalytic activity">
    <reaction evidence="1">
        <text>ATP + protein L-histidine = ADP + protein N-phospho-L-histidine.</text>
        <dbReference type="EC" id="2.7.13.3"/>
    </reaction>
</comment>
<sequence>MTDAFFSIQKKLILIFLVIIFIPTAMSISLGMWFSLERLEQGLQEQSRRSMEDLKRELMHYESRSQNIAELLAQSKEIQQFDHPTGIREFLESKRDLWYTAIVEVFNPDKKRIALSHTESGSIDAYLTASTDPILEQGLGLEKISDYFLYPSGLTLKSMIPIMDMSRLELTGIVVVTYPFNDRLMQAFKEQIKAEVTLQWNRQGDIVSSIQQNHGISLTKIWPTALTDIHSLDEIQTRSGEWIAGRRYTTSYETMKNQFKTTIGIFTVLVDEQVLTHNKKDTLQILLFSAIMVFIIALVMSYFTAKTFTRPILSLSRMAKNLAQGQWDQPLPVDRADEIGVLAKSFYHMQNAIKKQIHNLQSMNETIEKTEAKYRNIFNNAHEGIFQITFKGKVMTSNPSFLRILGFVSQKELRKSIKNFKQIYVKPEDQQKLNNLLHSFGIVQNFETQFYHKNGTVMDVSINAHVVRGKDASVRYFEGNIQDISEQKRAKEYKTAKNLAESANQAKTDFLATMSHELRTPLNAILGFSNMLKKNKTLLSHEKESIDIINRSGRHLLMLINQTLDLSAIEAGRVNIDNMVFDLYGLLDEIKSMLGLIASKKGIHLFFECTAAVPRFIKTDQMKLRQILINLVNNALKFTKNGKVCVRIGTKQDTAIPGKQSGQEIRLFFEVADTGIGIAQKDINSIFLAFEQASAGRHKKEGTGLGLTISEKLVTVLGGQLFINSTVGKGSRFFFDIPAGMVRSNSDPLNPSEKEDSKTGTHKGYKSEVAGIKKKNTMFWRSRSMALSPAIREELKDAVQQADMDLINLMIIRLKSEDIRLAKKFQALAEQFEYGKILLILEKEHHIDE</sequence>
<dbReference type="HOGENOM" id="CLU_335797_0_0_7"/>
<dbReference type="Gene3D" id="1.10.287.130">
    <property type="match status" value="1"/>
</dbReference>
<dbReference type="GO" id="GO:0000155">
    <property type="term" value="F:phosphorelay sensor kinase activity"/>
    <property type="evidence" value="ECO:0007669"/>
    <property type="project" value="InterPro"/>
</dbReference>
<dbReference type="SUPFAM" id="SSF55874">
    <property type="entry name" value="ATPase domain of HSP90 chaperone/DNA topoisomerase II/histidine kinase"/>
    <property type="match status" value="1"/>
</dbReference>
<evidence type="ECO:0000256" key="2">
    <source>
        <dbReference type="ARBA" id="ARBA00004370"/>
    </source>
</evidence>
<dbReference type="SMART" id="SM00387">
    <property type="entry name" value="HATPase_c"/>
    <property type="match status" value="1"/>
</dbReference>
<keyword evidence="9" id="KW-0472">Membrane</keyword>
<dbReference type="PROSITE" id="PS50112">
    <property type="entry name" value="PAS"/>
    <property type="match status" value="1"/>
</dbReference>
<dbReference type="InterPro" id="IPR001610">
    <property type="entry name" value="PAC"/>
</dbReference>
<dbReference type="CDD" id="cd00082">
    <property type="entry name" value="HisKA"/>
    <property type="match status" value="1"/>
</dbReference>
<evidence type="ECO:0000256" key="9">
    <source>
        <dbReference type="SAM" id="Phobius"/>
    </source>
</evidence>
<dbReference type="Pfam" id="PF13426">
    <property type="entry name" value="PAS_9"/>
    <property type="match status" value="1"/>
</dbReference>
<dbReference type="InterPro" id="IPR036890">
    <property type="entry name" value="HATPase_C_sf"/>
</dbReference>
<evidence type="ECO:0000259" key="13">
    <source>
        <dbReference type="PROSITE" id="PS50885"/>
    </source>
</evidence>
<dbReference type="SUPFAM" id="SSF47384">
    <property type="entry name" value="Homodimeric domain of signal transducing histidine kinase"/>
    <property type="match status" value="1"/>
</dbReference>